<keyword evidence="4" id="KW-1185">Reference proteome</keyword>
<dbReference type="EMBL" id="HG966617">
    <property type="protein sequence ID" value="CDO61298.1"/>
    <property type="molecule type" value="Genomic_DNA"/>
</dbReference>
<dbReference type="KEGG" id="pect:BN1012_Phect3086"/>
<evidence type="ECO:0000259" key="2">
    <source>
        <dbReference type="SMART" id="SM00867"/>
    </source>
</evidence>
<dbReference type="Gene3D" id="2.40.128.110">
    <property type="entry name" value="Lipid/polyisoprenoid-binding, YceI-like"/>
    <property type="match status" value="1"/>
</dbReference>
<protein>
    <recommendedName>
        <fullName evidence="2">Lipid/polyisoprenoid-binding YceI-like domain-containing protein</fullName>
    </recommendedName>
</protein>
<dbReference type="PANTHER" id="PTHR34406:SF1">
    <property type="entry name" value="PROTEIN YCEI"/>
    <property type="match status" value="1"/>
</dbReference>
<evidence type="ECO:0000313" key="3">
    <source>
        <dbReference type="EMBL" id="CDO61298.1"/>
    </source>
</evidence>
<proteinExistence type="predicted"/>
<keyword evidence="1" id="KW-0732">Signal</keyword>
<dbReference type="InterPro" id="IPR036761">
    <property type="entry name" value="TTHA0802/YceI-like_sf"/>
</dbReference>
<dbReference type="InterPro" id="IPR007372">
    <property type="entry name" value="Lipid/polyisoprenoid-bd_YceI"/>
</dbReference>
<dbReference type="RefSeq" id="WP_052534784.1">
    <property type="nucleotide sequence ID" value="NZ_HG966617.1"/>
</dbReference>
<dbReference type="Proteomes" id="UP000032160">
    <property type="component" value="Chromosome I"/>
</dbReference>
<reference evidence="3 4" key="1">
    <citation type="journal article" date="2014" name="Front. Genet.">
        <title>Genome and metabolic network of "Candidatus Phaeomarinobacter ectocarpi" Ec32, a new candidate genus of Alphaproteobacteria frequently associated with brown algae.</title>
        <authorList>
            <person name="Dittami S.M."/>
            <person name="Barbeyron T."/>
            <person name="Boyen C."/>
            <person name="Cambefort J."/>
            <person name="Collet G."/>
            <person name="Delage L."/>
            <person name="Gobet A."/>
            <person name="Groisillier A."/>
            <person name="Leblanc C."/>
            <person name="Michel G."/>
            <person name="Scornet D."/>
            <person name="Siegel A."/>
            <person name="Tapia J.E."/>
            <person name="Tonon T."/>
        </authorList>
    </citation>
    <scope>NUCLEOTIDE SEQUENCE [LARGE SCALE GENOMIC DNA]</scope>
    <source>
        <strain evidence="3 4">Ec32</strain>
    </source>
</reference>
<evidence type="ECO:0000256" key="1">
    <source>
        <dbReference type="SAM" id="SignalP"/>
    </source>
</evidence>
<dbReference type="Pfam" id="PF04264">
    <property type="entry name" value="YceI"/>
    <property type="match status" value="1"/>
</dbReference>
<evidence type="ECO:0000313" key="4">
    <source>
        <dbReference type="Proteomes" id="UP000032160"/>
    </source>
</evidence>
<dbReference type="STRING" id="1458461.BN1012_Phect3086"/>
<feature type="signal peptide" evidence="1">
    <location>
        <begin position="1"/>
        <end position="26"/>
    </location>
</feature>
<feature type="domain" description="Lipid/polyisoprenoid-binding YceI-like" evidence="2">
    <location>
        <begin position="28"/>
        <end position="188"/>
    </location>
</feature>
<feature type="chain" id="PRO_5004958252" description="Lipid/polyisoprenoid-binding YceI-like domain-containing protein" evidence="1">
    <location>
        <begin position="27"/>
        <end position="195"/>
    </location>
</feature>
<accession>X5MB66</accession>
<organism evidence="3 4">
    <name type="scientific">Candidatus Phaeomarinibacter ectocarpi</name>
    <dbReference type="NCBI Taxonomy" id="1458461"/>
    <lineage>
        <taxon>Bacteria</taxon>
        <taxon>Pseudomonadati</taxon>
        <taxon>Pseudomonadota</taxon>
        <taxon>Alphaproteobacteria</taxon>
        <taxon>Hyphomicrobiales</taxon>
        <taxon>Parvibaculaceae</taxon>
        <taxon>Candidatus Phaeomarinibacter</taxon>
    </lineage>
</organism>
<dbReference type="AlphaFoldDB" id="X5MB66"/>
<dbReference type="HOGENOM" id="CLU_071003_5_1_5"/>
<sequence length="195" mass="20344">MTPAPFIKSLGAMAAATLMTVLPVSAATWSIDQEASTLGFEAQVFGSAVPGTFGNWTAEIVFDEEALETSTVSVTINMDSADTGDGSRDRSLKGSEWFAVEEHPEATLTSTGFRKLDEGSFEMDADLTMRGTTNPITLPFTLTEATDGVVAKGSVTVNRTDYGIGQGDYVSGATVGLDVVISIDVAATPEAATDD</sequence>
<dbReference type="SUPFAM" id="SSF101874">
    <property type="entry name" value="YceI-like"/>
    <property type="match status" value="1"/>
</dbReference>
<dbReference type="OrthoDB" id="1247465at2"/>
<dbReference type="SMART" id="SM00867">
    <property type="entry name" value="YceI"/>
    <property type="match status" value="1"/>
</dbReference>
<dbReference type="PANTHER" id="PTHR34406">
    <property type="entry name" value="PROTEIN YCEI"/>
    <property type="match status" value="1"/>
</dbReference>
<name>X5MB66_9HYPH</name>
<gene>
    <name evidence="3" type="ORF">BN1012_Phect3086</name>
</gene>